<accession>A0A0F9QHL2</accession>
<sequence length="190" mass="20675">MADVFNADTGQYRSSVNTTKYIPPLADGIPEGTWIINPPGRKALLAAKVPVSLWKANEAKDDVIEKSADEKLPPAKKVAYSQIDARTRQLIAAGFEFPAASGNIYSLSNESQMNLTNLMLTKDDLSIYDIKINTRDDKTAIVITDKTELKDFYDAAQAAKRGHLDSGTALKDQIRSAASVTALSAITDNR</sequence>
<comment type="caution">
    <text evidence="2">The sequence shown here is derived from an EMBL/GenBank/DDBJ whole genome shotgun (WGS) entry which is preliminary data.</text>
</comment>
<organism evidence="2">
    <name type="scientific">marine sediment metagenome</name>
    <dbReference type="NCBI Taxonomy" id="412755"/>
    <lineage>
        <taxon>unclassified sequences</taxon>
        <taxon>metagenomes</taxon>
        <taxon>ecological metagenomes</taxon>
    </lineage>
</organism>
<dbReference type="AlphaFoldDB" id="A0A0F9QHL2"/>
<feature type="domain" description="DUF4376" evidence="1">
    <location>
        <begin position="75"/>
        <end position="182"/>
    </location>
</feature>
<evidence type="ECO:0000259" key="1">
    <source>
        <dbReference type="Pfam" id="PF14301"/>
    </source>
</evidence>
<dbReference type="Pfam" id="PF14301">
    <property type="entry name" value="DUF4376"/>
    <property type="match status" value="1"/>
</dbReference>
<protein>
    <recommendedName>
        <fullName evidence="1">DUF4376 domain-containing protein</fullName>
    </recommendedName>
</protein>
<evidence type="ECO:0000313" key="2">
    <source>
        <dbReference type="EMBL" id="KKN36502.1"/>
    </source>
</evidence>
<name>A0A0F9QHL2_9ZZZZ</name>
<proteinExistence type="predicted"/>
<reference evidence="2" key="1">
    <citation type="journal article" date="2015" name="Nature">
        <title>Complex archaea that bridge the gap between prokaryotes and eukaryotes.</title>
        <authorList>
            <person name="Spang A."/>
            <person name="Saw J.H."/>
            <person name="Jorgensen S.L."/>
            <person name="Zaremba-Niedzwiedzka K."/>
            <person name="Martijn J."/>
            <person name="Lind A.E."/>
            <person name="van Eijk R."/>
            <person name="Schleper C."/>
            <person name="Guy L."/>
            <person name="Ettema T.J."/>
        </authorList>
    </citation>
    <scope>NUCLEOTIDE SEQUENCE</scope>
</reference>
<dbReference type="InterPro" id="IPR025484">
    <property type="entry name" value="DUF4376"/>
</dbReference>
<dbReference type="EMBL" id="LAZR01001961">
    <property type="protein sequence ID" value="KKN36502.1"/>
    <property type="molecule type" value="Genomic_DNA"/>
</dbReference>
<gene>
    <name evidence="2" type="ORF">LCGC14_0772880</name>
</gene>